<name>A0ABC8SKY2_9AQUA</name>
<proteinExistence type="predicted"/>
<dbReference type="EMBL" id="CAUOFW020003025">
    <property type="protein sequence ID" value="CAK9157555.1"/>
    <property type="molecule type" value="Genomic_DNA"/>
</dbReference>
<dbReference type="Proteomes" id="UP001642360">
    <property type="component" value="Unassembled WGS sequence"/>
</dbReference>
<feature type="region of interest" description="Disordered" evidence="1">
    <location>
        <begin position="1"/>
        <end position="52"/>
    </location>
</feature>
<sequence>MASTGRSIRAMSGRSVESLFNTQLPRGPVPPSMPSPCHNKLDLQNQSKLSDP</sequence>
<feature type="non-terminal residue" evidence="2">
    <location>
        <position position="52"/>
    </location>
</feature>
<evidence type="ECO:0000313" key="3">
    <source>
        <dbReference type="Proteomes" id="UP001642360"/>
    </source>
</evidence>
<organism evidence="2 3">
    <name type="scientific">Ilex paraguariensis</name>
    <name type="common">yerba mate</name>
    <dbReference type="NCBI Taxonomy" id="185542"/>
    <lineage>
        <taxon>Eukaryota</taxon>
        <taxon>Viridiplantae</taxon>
        <taxon>Streptophyta</taxon>
        <taxon>Embryophyta</taxon>
        <taxon>Tracheophyta</taxon>
        <taxon>Spermatophyta</taxon>
        <taxon>Magnoliopsida</taxon>
        <taxon>eudicotyledons</taxon>
        <taxon>Gunneridae</taxon>
        <taxon>Pentapetalae</taxon>
        <taxon>asterids</taxon>
        <taxon>campanulids</taxon>
        <taxon>Aquifoliales</taxon>
        <taxon>Aquifoliaceae</taxon>
        <taxon>Ilex</taxon>
    </lineage>
</organism>
<reference evidence="2 3" key="1">
    <citation type="submission" date="2024-02" db="EMBL/GenBank/DDBJ databases">
        <authorList>
            <person name="Vignale AGUSTIN F."/>
            <person name="Sosa J E."/>
            <person name="Modenutti C."/>
        </authorList>
    </citation>
    <scope>NUCLEOTIDE SEQUENCE [LARGE SCALE GENOMIC DNA]</scope>
</reference>
<gene>
    <name evidence="2" type="ORF">ILEXP_LOCUS26117</name>
</gene>
<accession>A0ABC8SKY2</accession>
<evidence type="ECO:0000313" key="2">
    <source>
        <dbReference type="EMBL" id="CAK9157555.1"/>
    </source>
</evidence>
<dbReference type="AlphaFoldDB" id="A0ABC8SKY2"/>
<protein>
    <submittedName>
        <fullName evidence="2">Uncharacterized protein</fullName>
    </submittedName>
</protein>
<feature type="compositionally biased region" description="Polar residues" evidence="1">
    <location>
        <begin position="42"/>
        <end position="52"/>
    </location>
</feature>
<keyword evidence="3" id="KW-1185">Reference proteome</keyword>
<evidence type="ECO:0000256" key="1">
    <source>
        <dbReference type="SAM" id="MobiDB-lite"/>
    </source>
</evidence>
<comment type="caution">
    <text evidence="2">The sequence shown here is derived from an EMBL/GenBank/DDBJ whole genome shotgun (WGS) entry which is preliminary data.</text>
</comment>